<dbReference type="InterPro" id="IPR036259">
    <property type="entry name" value="MFS_trans_sf"/>
</dbReference>
<feature type="transmembrane region" description="Helical" evidence="6">
    <location>
        <begin position="232"/>
        <end position="252"/>
    </location>
</feature>
<name>A0AB38VQH4_9CORY</name>
<dbReference type="RefSeq" id="WP_126316244.1">
    <property type="nucleotide sequence ID" value="NZ_LR134377.1"/>
</dbReference>
<dbReference type="PANTHER" id="PTHR23513:SF6">
    <property type="entry name" value="MAJOR FACILITATOR SUPERFAMILY ASSOCIATED DOMAIN-CONTAINING PROTEIN"/>
    <property type="match status" value="1"/>
</dbReference>
<evidence type="ECO:0000256" key="4">
    <source>
        <dbReference type="ARBA" id="ARBA00022989"/>
    </source>
</evidence>
<accession>A0AB38VQH4</accession>
<sequence>MQENKYNEQHFWSEIRKNHPDYLRWFIADTASALGASFIAIPISLASLYITGDLSQAGIVGAASAAGSMIMTIPAGMIIDRFDKKKLLCLYGLTQFLVWGLFTVLLYQDKFTFFLLLIFSSCSGMIIGVFGGLTNAILRFIIPENLLVAAQGRNQTRDNAIWLTGLPLGGFLFGVAPVIPFMVQALSGLGPLWAAKTLTTNLKPTSTGQSYSVKNFVADAKYSLSWIWRYPILRLIFGIDIFTNFANFYLIVAIDLWLAYLGIAGWIIGFVSAMFTLGMLVGGLLQDNLIQHLPGKNIVQARLAWELFWYLFLIIFSGYWPLIAVAAFFIVIPSVAGNSYSGSYLALSAPPEKIGKCAAGARLIMGLLPVAASISAGILLRYIGFQMSMFLCVLCLTVACLLAASATLKSLPESAQFDQIPVCE</sequence>
<dbReference type="GO" id="GO:0005886">
    <property type="term" value="C:plasma membrane"/>
    <property type="evidence" value="ECO:0007669"/>
    <property type="project" value="UniProtKB-SubCell"/>
</dbReference>
<dbReference type="Gene3D" id="1.20.1250.20">
    <property type="entry name" value="MFS general substrate transporter like domains"/>
    <property type="match status" value="1"/>
</dbReference>
<feature type="transmembrane region" description="Helical" evidence="6">
    <location>
        <begin position="26"/>
        <end position="50"/>
    </location>
</feature>
<proteinExistence type="predicted"/>
<evidence type="ECO:0000256" key="6">
    <source>
        <dbReference type="SAM" id="Phobius"/>
    </source>
</evidence>
<comment type="subcellular location">
    <subcellularLocation>
        <location evidence="1">Cell membrane</location>
        <topology evidence="1">Multi-pass membrane protein</topology>
    </subcellularLocation>
</comment>
<dbReference type="AlphaFoldDB" id="A0AB38VQH4"/>
<organism evidence="7 8">
    <name type="scientific">Corynebacterium kutscheri</name>
    <dbReference type="NCBI Taxonomy" id="35755"/>
    <lineage>
        <taxon>Bacteria</taxon>
        <taxon>Bacillati</taxon>
        <taxon>Actinomycetota</taxon>
        <taxon>Actinomycetes</taxon>
        <taxon>Mycobacteriales</taxon>
        <taxon>Corynebacteriaceae</taxon>
        <taxon>Corynebacterium</taxon>
    </lineage>
</organism>
<dbReference type="PANTHER" id="PTHR23513">
    <property type="entry name" value="INTEGRAL MEMBRANE EFFLUX PROTEIN-RELATED"/>
    <property type="match status" value="1"/>
</dbReference>
<reference evidence="7 8" key="1">
    <citation type="submission" date="2018-12" db="EMBL/GenBank/DDBJ databases">
        <authorList>
            <consortium name="Pathogen Informatics"/>
        </authorList>
    </citation>
    <scope>NUCLEOTIDE SEQUENCE [LARGE SCALE GENOMIC DNA]</scope>
    <source>
        <strain evidence="7 8">NCTC949</strain>
    </source>
</reference>
<protein>
    <submittedName>
        <fullName evidence="7">H+ Antiporter protein</fullName>
    </submittedName>
</protein>
<keyword evidence="5 6" id="KW-0472">Membrane</keyword>
<evidence type="ECO:0000256" key="1">
    <source>
        <dbReference type="ARBA" id="ARBA00004651"/>
    </source>
</evidence>
<feature type="transmembrane region" description="Helical" evidence="6">
    <location>
        <begin position="259"/>
        <end position="285"/>
    </location>
</feature>
<gene>
    <name evidence="7" type="ORF">NCTC949_00038</name>
</gene>
<keyword evidence="3 6" id="KW-0812">Transmembrane</keyword>
<feature type="transmembrane region" description="Helical" evidence="6">
    <location>
        <begin position="113"/>
        <end position="138"/>
    </location>
</feature>
<dbReference type="CDD" id="cd06173">
    <property type="entry name" value="MFS_MefA_like"/>
    <property type="match status" value="1"/>
</dbReference>
<evidence type="ECO:0000313" key="8">
    <source>
        <dbReference type="Proteomes" id="UP000271380"/>
    </source>
</evidence>
<feature type="transmembrane region" description="Helical" evidence="6">
    <location>
        <begin position="88"/>
        <end position="107"/>
    </location>
</feature>
<feature type="transmembrane region" description="Helical" evidence="6">
    <location>
        <begin position="159"/>
        <end position="183"/>
    </location>
</feature>
<feature type="transmembrane region" description="Helical" evidence="6">
    <location>
        <begin position="56"/>
        <end position="76"/>
    </location>
</feature>
<dbReference type="EMBL" id="LR134377">
    <property type="protein sequence ID" value="VEH04337.1"/>
    <property type="molecule type" value="Genomic_DNA"/>
</dbReference>
<feature type="transmembrane region" description="Helical" evidence="6">
    <location>
        <begin position="363"/>
        <end position="382"/>
    </location>
</feature>
<dbReference type="Proteomes" id="UP000271380">
    <property type="component" value="Chromosome"/>
</dbReference>
<keyword evidence="4 6" id="KW-1133">Transmembrane helix</keyword>
<evidence type="ECO:0000256" key="3">
    <source>
        <dbReference type="ARBA" id="ARBA00022692"/>
    </source>
</evidence>
<feature type="transmembrane region" description="Helical" evidence="6">
    <location>
        <begin position="388"/>
        <end position="408"/>
    </location>
</feature>
<feature type="transmembrane region" description="Helical" evidence="6">
    <location>
        <begin position="307"/>
        <end position="332"/>
    </location>
</feature>
<evidence type="ECO:0000256" key="2">
    <source>
        <dbReference type="ARBA" id="ARBA00022475"/>
    </source>
</evidence>
<keyword evidence="2" id="KW-1003">Cell membrane</keyword>
<evidence type="ECO:0000256" key="5">
    <source>
        <dbReference type="ARBA" id="ARBA00023136"/>
    </source>
</evidence>
<evidence type="ECO:0000313" key="7">
    <source>
        <dbReference type="EMBL" id="VEH04337.1"/>
    </source>
</evidence>
<dbReference type="SUPFAM" id="SSF103473">
    <property type="entry name" value="MFS general substrate transporter"/>
    <property type="match status" value="1"/>
</dbReference>